<keyword evidence="2" id="KW-1185">Reference proteome</keyword>
<organism evidence="1 2">
    <name type="scientific">Tritonibacter horizontis</name>
    <dbReference type="NCBI Taxonomy" id="1768241"/>
    <lineage>
        <taxon>Bacteria</taxon>
        <taxon>Pseudomonadati</taxon>
        <taxon>Pseudomonadota</taxon>
        <taxon>Alphaproteobacteria</taxon>
        <taxon>Rhodobacterales</taxon>
        <taxon>Paracoccaceae</taxon>
        <taxon>Tritonibacter</taxon>
    </lineage>
</organism>
<dbReference type="AlphaFoldDB" id="A0A132C353"/>
<dbReference type="Proteomes" id="UP000068382">
    <property type="component" value="Unassembled WGS sequence"/>
</dbReference>
<evidence type="ECO:0000313" key="2">
    <source>
        <dbReference type="Proteomes" id="UP000068382"/>
    </source>
</evidence>
<name>A0A132C353_9RHOB</name>
<protein>
    <submittedName>
        <fullName evidence="1">Uncharacterized protein</fullName>
    </submittedName>
</protein>
<reference evidence="1 2" key="1">
    <citation type="submission" date="2015-12" db="EMBL/GenBank/DDBJ databases">
        <title>Genome sequence of the marine Rhodobacteraceae strain O3.65, Candidatus Tritonibacter horizontis.</title>
        <authorList>
            <person name="Poehlein A."/>
            <person name="Giebel H.A."/>
            <person name="Voget S."/>
            <person name="Brinkhoff T."/>
        </authorList>
    </citation>
    <scope>NUCLEOTIDE SEQUENCE [LARGE SCALE GENOMIC DNA]</scope>
    <source>
        <strain evidence="1 2">O3.65</strain>
    </source>
</reference>
<evidence type="ECO:0000313" key="1">
    <source>
        <dbReference type="EMBL" id="KUP94652.1"/>
    </source>
</evidence>
<sequence length="84" mass="8951">MCENAAGPKRFHIFCPSQSGPRLDDADEPLAVRRGASPPPLSVATAAMPCPSIQRATRNAVKAALAMPRAESGMKISLQPYFVE</sequence>
<comment type="caution">
    <text evidence="1">The sequence shown here is derived from an EMBL/GenBank/DDBJ whole genome shotgun (WGS) entry which is preliminary data.</text>
</comment>
<dbReference type="EMBL" id="LPUY01000012">
    <property type="protein sequence ID" value="KUP94652.1"/>
    <property type="molecule type" value="Genomic_DNA"/>
</dbReference>
<gene>
    <name evidence="1" type="ORF">TRIHO_05780</name>
</gene>
<proteinExistence type="predicted"/>
<accession>A0A132C353</accession>